<feature type="compositionally biased region" description="Polar residues" evidence="1">
    <location>
        <begin position="86"/>
        <end position="98"/>
    </location>
</feature>
<dbReference type="PANTHER" id="PTHR33871:SF1">
    <property type="entry name" value="OS05G0503100 PROTEIN"/>
    <property type="match status" value="1"/>
</dbReference>
<dbReference type="AlphaFoldDB" id="A0AB40BXB7"/>
<dbReference type="PANTHER" id="PTHR33871">
    <property type="entry name" value="OS05G0503100 PROTEIN-RELATED"/>
    <property type="match status" value="1"/>
</dbReference>
<sequence length="232" mass="25881">MGCCLSIRHQRQAKDSSFRENPKVRNSHEPHLPGRDPPPEPEVETVKEVLSETPKPRVKDQQGTKPFPEDAAHGPTNAPDERSENDSVSENFSVQTTTTKKRGDEVDAREQRPRSRSPAKVQKKRSFSGELSCKRERCVEGGMLRRADGRTMSARETGPRSRDLGERSGRRSVSPAAKQRASGPQCRSLSAPRTSPRRVPPRRAQEVHGRGGLEAKESLENPLVSLECFIFL</sequence>
<feature type="compositionally biased region" description="Basic and acidic residues" evidence="1">
    <location>
        <begin position="157"/>
        <end position="169"/>
    </location>
</feature>
<reference evidence="3" key="1">
    <citation type="submission" date="2025-08" db="UniProtKB">
        <authorList>
            <consortium name="RefSeq"/>
        </authorList>
    </citation>
    <scope>IDENTIFICATION</scope>
</reference>
<feature type="compositionally biased region" description="Basic and acidic residues" evidence="1">
    <location>
        <begin position="12"/>
        <end position="72"/>
    </location>
</feature>
<dbReference type="GeneID" id="120267611"/>
<keyword evidence="3" id="KW-0648">Protein biosynthesis</keyword>
<dbReference type="Proteomes" id="UP001515500">
    <property type="component" value="Chromosome 8"/>
</dbReference>
<accession>A0AB40BXB7</accession>
<feature type="compositionally biased region" description="Basic and acidic residues" evidence="1">
    <location>
        <begin position="203"/>
        <end position="216"/>
    </location>
</feature>
<organism evidence="2 3">
    <name type="scientific">Dioscorea cayennensis subsp. rotundata</name>
    <name type="common">White Guinea yam</name>
    <name type="synonym">Dioscorea rotundata</name>
    <dbReference type="NCBI Taxonomy" id="55577"/>
    <lineage>
        <taxon>Eukaryota</taxon>
        <taxon>Viridiplantae</taxon>
        <taxon>Streptophyta</taxon>
        <taxon>Embryophyta</taxon>
        <taxon>Tracheophyta</taxon>
        <taxon>Spermatophyta</taxon>
        <taxon>Magnoliopsida</taxon>
        <taxon>Liliopsida</taxon>
        <taxon>Dioscoreales</taxon>
        <taxon>Dioscoreaceae</taxon>
        <taxon>Dioscorea</taxon>
    </lineage>
</organism>
<name>A0AB40BXB7_DIOCR</name>
<feature type="region of interest" description="Disordered" evidence="1">
    <location>
        <begin position="1"/>
        <end position="216"/>
    </location>
</feature>
<feature type="compositionally biased region" description="Basic and acidic residues" evidence="1">
    <location>
        <begin position="132"/>
        <end position="149"/>
    </location>
</feature>
<proteinExistence type="predicted"/>
<keyword evidence="3" id="KW-0396">Initiation factor</keyword>
<evidence type="ECO:0000313" key="3">
    <source>
        <dbReference type="RefSeq" id="XP_039131221.1"/>
    </source>
</evidence>
<evidence type="ECO:0000256" key="1">
    <source>
        <dbReference type="SAM" id="MobiDB-lite"/>
    </source>
</evidence>
<evidence type="ECO:0000313" key="2">
    <source>
        <dbReference type="Proteomes" id="UP001515500"/>
    </source>
</evidence>
<feature type="compositionally biased region" description="Basic residues" evidence="1">
    <location>
        <begin position="114"/>
        <end position="126"/>
    </location>
</feature>
<feature type="compositionally biased region" description="Basic and acidic residues" evidence="1">
    <location>
        <begin position="101"/>
        <end position="113"/>
    </location>
</feature>
<dbReference type="RefSeq" id="XP_039131221.1">
    <property type="nucleotide sequence ID" value="XM_039275287.1"/>
</dbReference>
<gene>
    <name evidence="3" type="primary">LOC120267611</name>
</gene>
<protein>
    <submittedName>
        <fullName evidence="3">Translation initiation factor IF-2</fullName>
    </submittedName>
</protein>
<keyword evidence="2" id="KW-1185">Reference proteome</keyword>
<dbReference type="GO" id="GO:0003743">
    <property type="term" value="F:translation initiation factor activity"/>
    <property type="evidence" value="ECO:0007669"/>
    <property type="project" value="UniProtKB-KW"/>
</dbReference>